<evidence type="ECO:0000313" key="1">
    <source>
        <dbReference type="EMBL" id="EHJ57539.1"/>
    </source>
</evidence>
<dbReference type="EMBL" id="AEUZ02000001">
    <property type="protein sequence ID" value="EHJ57539.1"/>
    <property type="molecule type" value="Genomic_DNA"/>
</dbReference>
<organism evidence="1 2">
    <name type="scientific">Streptococcus urinalis 2285-97</name>
    <dbReference type="NCBI Taxonomy" id="764291"/>
    <lineage>
        <taxon>Bacteria</taxon>
        <taxon>Bacillati</taxon>
        <taxon>Bacillota</taxon>
        <taxon>Bacilli</taxon>
        <taxon>Lactobacillales</taxon>
        <taxon>Streptococcaceae</taxon>
        <taxon>Streptococcus</taxon>
    </lineage>
</organism>
<comment type="caution">
    <text evidence="1">The sequence shown here is derived from an EMBL/GenBank/DDBJ whole genome shotgun (WGS) entry which is preliminary data.</text>
</comment>
<keyword evidence="2" id="KW-1185">Reference proteome</keyword>
<evidence type="ECO:0000313" key="2">
    <source>
        <dbReference type="Proteomes" id="UP000005388"/>
    </source>
</evidence>
<dbReference type="AlphaFoldDB" id="G5KH12"/>
<dbReference type="Pfam" id="PF10282">
    <property type="entry name" value="Lactonase"/>
    <property type="match status" value="1"/>
</dbReference>
<sequence length="38" mass="4506">MSENLYFGTYTKRKSKGVYKAQFDANSEKFTSIELFFE</sequence>
<protein>
    <submittedName>
        <fullName evidence="1">Carboxy-cis,cis-muconate cyclase domain protein</fullName>
    </submittedName>
</protein>
<name>G5KH12_9STRE</name>
<dbReference type="STRING" id="764291.STRUR_1406"/>
<reference evidence="1 2" key="1">
    <citation type="journal article" date="2014" name="Int. J. Syst. Evol. Microbiol.">
        <title>Phylogenomics and the dynamic genome evolution of the genus Streptococcus.</title>
        <authorList>
            <consortium name="The Broad Institute Genome Sequencing Platform"/>
            <person name="Richards V.P."/>
            <person name="Palmer S.R."/>
            <person name="Pavinski Bitar P.D."/>
            <person name="Qin X."/>
            <person name="Weinstock G.M."/>
            <person name="Highlander S.K."/>
            <person name="Town C.D."/>
            <person name="Burne R.A."/>
            <person name="Stanhope M.J."/>
        </authorList>
    </citation>
    <scope>NUCLEOTIDE SEQUENCE [LARGE SCALE GENOMIC DNA]</scope>
    <source>
        <strain evidence="1 2">2285-97</strain>
    </source>
</reference>
<gene>
    <name evidence="1" type="ORF">STRUR_1406</name>
</gene>
<proteinExistence type="predicted"/>
<dbReference type="InterPro" id="IPR019405">
    <property type="entry name" value="Lactonase_7-beta_prop"/>
</dbReference>
<dbReference type="Proteomes" id="UP000005388">
    <property type="component" value="Unassembled WGS sequence"/>
</dbReference>
<accession>G5KH12</accession>